<protein>
    <submittedName>
        <fullName evidence="1">Uncharacterized protein</fullName>
    </submittedName>
</protein>
<evidence type="ECO:0000313" key="2">
    <source>
        <dbReference type="Proteomes" id="UP001328107"/>
    </source>
</evidence>
<feature type="non-terminal residue" evidence="1">
    <location>
        <position position="114"/>
    </location>
</feature>
<gene>
    <name evidence="1" type="ORF">PMAYCL1PPCAC_06095</name>
</gene>
<name>A0AAN5C9S1_9BILA</name>
<dbReference type="AlphaFoldDB" id="A0AAN5C9S1"/>
<keyword evidence="2" id="KW-1185">Reference proteome</keyword>
<organism evidence="1 2">
    <name type="scientific">Pristionchus mayeri</name>
    <dbReference type="NCBI Taxonomy" id="1317129"/>
    <lineage>
        <taxon>Eukaryota</taxon>
        <taxon>Metazoa</taxon>
        <taxon>Ecdysozoa</taxon>
        <taxon>Nematoda</taxon>
        <taxon>Chromadorea</taxon>
        <taxon>Rhabditida</taxon>
        <taxon>Rhabditina</taxon>
        <taxon>Diplogasteromorpha</taxon>
        <taxon>Diplogasteroidea</taxon>
        <taxon>Neodiplogasteridae</taxon>
        <taxon>Pristionchus</taxon>
    </lineage>
</organism>
<evidence type="ECO:0000313" key="1">
    <source>
        <dbReference type="EMBL" id="GMR35900.1"/>
    </source>
</evidence>
<sequence>MLAIWGSFARRVITRSYSMPSHGSGAIRAQAAAAQIKVDGFHHGALGGLPEEQPEMRIARVFQLPREAVMPGWSHTNAWKIDLENSHCWENSTIVLEDCPTNMVRQLKFASKED</sequence>
<reference evidence="2" key="1">
    <citation type="submission" date="2022-10" db="EMBL/GenBank/DDBJ databases">
        <title>Genome assembly of Pristionchus species.</title>
        <authorList>
            <person name="Yoshida K."/>
            <person name="Sommer R.J."/>
        </authorList>
    </citation>
    <scope>NUCLEOTIDE SEQUENCE [LARGE SCALE GENOMIC DNA]</scope>
    <source>
        <strain evidence="2">RS5460</strain>
    </source>
</reference>
<proteinExistence type="predicted"/>
<dbReference type="EMBL" id="BTRK01000002">
    <property type="protein sequence ID" value="GMR35900.1"/>
    <property type="molecule type" value="Genomic_DNA"/>
</dbReference>
<accession>A0AAN5C9S1</accession>
<dbReference type="Proteomes" id="UP001328107">
    <property type="component" value="Unassembled WGS sequence"/>
</dbReference>
<comment type="caution">
    <text evidence="1">The sequence shown here is derived from an EMBL/GenBank/DDBJ whole genome shotgun (WGS) entry which is preliminary data.</text>
</comment>